<dbReference type="EMBL" id="JAGJCF010000003">
    <property type="protein sequence ID" value="MBP0615123.1"/>
    <property type="molecule type" value="Genomic_DNA"/>
</dbReference>
<dbReference type="PANTHER" id="PTHR20861">
    <property type="entry name" value="HOMOSERINE/4-DIPHOSPHOCYTIDYL-2-C-METHYL-D-ERYTHRITOL KINASE"/>
    <property type="match status" value="1"/>
</dbReference>
<feature type="domain" description="GHMP kinase N-terminal" evidence="3">
    <location>
        <begin position="69"/>
        <end position="138"/>
    </location>
</feature>
<dbReference type="SUPFAM" id="SSF54211">
    <property type="entry name" value="Ribosomal protein S5 domain 2-like"/>
    <property type="match status" value="1"/>
</dbReference>
<evidence type="ECO:0000256" key="2">
    <source>
        <dbReference type="ARBA" id="ARBA00022777"/>
    </source>
</evidence>
<sequence>MSEDAVTVSAPARLHLGFLDPGGSLGRRFGGIGLALEAPATTVTLRRGSRDVVRGDDAERALGHVADIREMLALSSGYDVAIETAIPAHAGLGSGTQLALAIACGLRRLEGLELDPERDAARLGRGNRSGLGVAFVTGGGVAVDGGKGQSDRPPPLIARLPFPENWRAILVMDPQREGIHGPDELEAFAALSPFPSSQAARICQLVLLRALPALAEQDLSSFGAAISEVQNKVGAHFAAAQGGIFTSAKVAAACEWLGANGAHGIGQSSWGPTGFAFAESADTAKRLVSHLSRLGLADSLDIRIVSGRNRGIEISRSALAARRLGTG</sequence>
<gene>
    <name evidence="5" type="ORF">J6595_05980</name>
</gene>
<proteinExistence type="predicted"/>
<evidence type="ECO:0000256" key="1">
    <source>
        <dbReference type="ARBA" id="ARBA00022679"/>
    </source>
</evidence>
<organism evidence="5 6">
    <name type="scientific">Jiella mangrovi</name>
    <dbReference type="NCBI Taxonomy" id="2821407"/>
    <lineage>
        <taxon>Bacteria</taxon>
        <taxon>Pseudomonadati</taxon>
        <taxon>Pseudomonadota</taxon>
        <taxon>Alphaproteobacteria</taxon>
        <taxon>Hyphomicrobiales</taxon>
        <taxon>Aurantimonadaceae</taxon>
        <taxon>Jiella</taxon>
    </lineage>
</organism>
<comment type="caution">
    <text evidence="5">The sequence shown here is derived from an EMBL/GenBank/DDBJ whole genome shotgun (WGS) entry which is preliminary data.</text>
</comment>
<feature type="domain" description="GHMP kinase C-terminal" evidence="4">
    <location>
        <begin position="210"/>
        <end position="293"/>
    </location>
</feature>
<evidence type="ECO:0000313" key="5">
    <source>
        <dbReference type="EMBL" id="MBP0615123.1"/>
    </source>
</evidence>
<dbReference type="InterPro" id="IPR014721">
    <property type="entry name" value="Ribsml_uS5_D2-typ_fold_subgr"/>
</dbReference>
<evidence type="ECO:0000313" key="6">
    <source>
        <dbReference type="Proteomes" id="UP000678276"/>
    </source>
</evidence>
<dbReference type="Pfam" id="PF00288">
    <property type="entry name" value="GHMP_kinases_N"/>
    <property type="match status" value="1"/>
</dbReference>
<keyword evidence="2 5" id="KW-0418">Kinase</keyword>
<dbReference type="InterPro" id="IPR013750">
    <property type="entry name" value="GHMP_kinase_C_dom"/>
</dbReference>
<dbReference type="NCBIfam" id="TIGR00144">
    <property type="entry name" value="beta_RFAP_syn"/>
    <property type="match status" value="1"/>
</dbReference>
<dbReference type="Proteomes" id="UP000678276">
    <property type="component" value="Unassembled WGS sequence"/>
</dbReference>
<dbReference type="PIRSF" id="PIRSF004884">
    <property type="entry name" value="Sugar_kin_arch"/>
    <property type="match status" value="1"/>
</dbReference>
<reference evidence="5 6" key="1">
    <citation type="submission" date="2021-04" db="EMBL/GenBank/DDBJ databases">
        <title>Whole genome sequence of Jiella sp. KSK16Y-1.</title>
        <authorList>
            <person name="Tuo L."/>
        </authorList>
    </citation>
    <scope>NUCLEOTIDE SEQUENCE [LARGE SCALE GENOMIC DNA]</scope>
    <source>
        <strain evidence="5 6">KSK16Y-1</strain>
    </source>
</reference>
<dbReference type="InterPro" id="IPR020568">
    <property type="entry name" value="Ribosomal_Su5_D2-typ_SF"/>
</dbReference>
<dbReference type="GO" id="GO:0016301">
    <property type="term" value="F:kinase activity"/>
    <property type="evidence" value="ECO:0007669"/>
    <property type="project" value="UniProtKB-KW"/>
</dbReference>
<keyword evidence="6" id="KW-1185">Reference proteome</keyword>
<dbReference type="InterPro" id="IPR004422">
    <property type="entry name" value="RFAP_synthase"/>
</dbReference>
<evidence type="ECO:0000259" key="3">
    <source>
        <dbReference type="Pfam" id="PF00288"/>
    </source>
</evidence>
<dbReference type="PANTHER" id="PTHR20861:SF6">
    <property type="entry name" value="BETA-RIBOFURANOSYLPHENOL 5'-PHOSPHATE SYNTHASE"/>
    <property type="match status" value="1"/>
</dbReference>
<dbReference type="Gene3D" id="3.30.230.10">
    <property type="match status" value="1"/>
</dbReference>
<dbReference type="Pfam" id="PF08544">
    <property type="entry name" value="GHMP_kinases_C"/>
    <property type="match status" value="1"/>
</dbReference>
<evidence type="ECO:0000259" key="4">
    <source>
        <dbReference type="Pfam" id="PF08544"/>
    </source>
</evidence>
<protein>
    <submittedName>
        <fullName evidence="5">GHMP kinase</fullName>
    </submittedName>
</protein>
<keyword evidence="1" id="KW-0808">Transferase</keyword>
<dbReference type="RefSeq" id="WP_209593543.1">
    <property type="nucleotide sequence ID" value="NZ_JAGJCF010000003.1"/>
</dbReference>
<accession>A0ABS4BED3</accession>
<name>A0ABS4BED3_9HYPH</name>
<dbReference type="InterPro" id="IPR006204">
    <property type="entry name" value="GHMP_kinase_N_dom"/>
</dbReference>